<evidence type="ECO:0000256" key="1">
    <source>
        <dbReference type="ARBA" id="ARBA00022475"/>
    </source>
</evidence>
<reference evidence="11 12" key="1">
    <citation type="journal article" date="2012" name="J. Bacteriol.">
        <title>Genome Sequence of Nitratireductor indicus Type Strain C115.</title>
        <authorList>
            <person name="Lai Q."/>
            <person name="Li G."/>
            <person name="Yu Z."/>
            <person name="Shao Z."/>
        </authorList>
    </citation>
    <scope>NUCLEOTIDE SEQUENCE [LARGE SCALE GENOMIC DNA]</scope>
    <source>
        <strain evidence="11 12">C115</strain>
    </source>
</reference>
<feature type="transmembrane region" description="Helical" evidence="10">
    <location>
        <begin position="12"/>
        <end position="34"/>
    </location>
</feature>
<evidence type="ECO:0000313" key="12">
    <source>
        <dbReference type="Proteomes" id="UP000007374"/>
    </source>
</evidence>
<feature type="transmembrane region" description="Helical" evidence="10">
    <location>
        <begin position="163"/>
        <end position="183"/>
    </location>
</feature>
<comment type="caution">
    <text evidence="11">The sequence shown here is derived from an EMBL/GenBank/DDBJ whole genome shotgun (WGS) entry which is preliminary data.</text>
</comment>
<keyword evidence="3 10" id="KW-0808">Transferase</keyword>
<accession>K2NX95</accession>
<dbReference type="Proteomes" id="UP000007374">
    <property type="component" value="Unassembled WGS sequence"/>
</dbReference>
<dbReference type="Pfam" id="PF02660">
    <property type="entry name" value="G3P_acyltransf"/>
    <property type="match status" value="1"/>
</dbReference>
<proteinExistence type="inferred from homology"/>
<dbReference type="OrthoDB" id="9777124at2"/>
<sequence length="204" mass="21305">MPDPISWQLALPYLIAALIFGYLLGSIPFGLLITRTAGLGDVRKIGSGNIGATNVLRTGNKKLAALTLLLDALKGTAAVLIAGLYGPDQAIAAGLGAFLGHLFPVWLGFKGGKGVATYLGILIGLSWPGALIFAAVWLAVAFITRYSSLSALVAAVVVPIGLYYLGYVQTAELFILLSIIVFIKHRANIARLLAGTETRIGSKG</sequence>
<keyword evidence="2 10" id="KW-0444">Lipid biosynthesis</keyword>
<name>K2NX95_9HYPH</name>
<gene>
    <name evidence="10" type="primary">plsY</name>
    <name evidence="11" type="ORF">NA8A_03815</name>
</gene>
<evidence type="ECO:0000256" key="5">
    <source>
        <dbReference type="ARBA" id="ARBA00022989"/>
    </source>
</evidence>
<dbReference type="GO" id="GO:0008654">
    <property type="term" value="P:phospholipid biosynthetic process"/>
    <property type="evidence" value="ECO:0007669"/>
    <property type="project" value="UniProtKB-UniRule"/>
</dbReference>
<dbReference type="PATRIC" id="fig|1231190.3.peg.799"/>
<comment type="subcellular location">
    <subcellularLocation>
        <location evidence="10">Cell membrane</location>
        <topology evidence="10">Multi-pass membrane protein</topology>
    </subcellularLocation>
</comment>
<evidence type="ECO:0000256" key="2">
    <source>
        <dbReference type="ARBA" id="ARBA00022516"/>
    </source>
</evidence>
<keyword evidence="8 10" id="KW-0594">Phospholipid biosynthesis</keyword>
<dbReference type="SMART" id="SM01207">
    <property type="entry name" value="G3P_acyltransf"/>
    <property type="match status" value="1"/>
</dbReference>
<dbReference type="GO" id="GO:0005886">
    <property type="term" value="C:plasma membrane"/>
    <property type="evidence" value="ECO:0007669"/>
    <property type="project" value="UniProtKB-SubCell"/>
</dbReference>
<evidence type="ECO:0000313" key="11">
    <source>
        <dbReference type="EMBL" id="EKF43905.1"/>
    </source>
</evidence>
<evidence type="ECO:0000256" key="8">
    <source>
        <dbReference type="ARBA" id="ARBA00023209"/>
    </source>
</evidence>
<feature type="transmembrane region" description="Helical" evidence="10">
    <location>
        <begin position="63"/>
        <end position="85"/>
    </location>
</feature>
<evidence type="ECO:0000256" key="4">
    <source>
        <dbReference type="ARBA" id="ARBA00022692"/>
    </source>
</evidence>
<comment type="catalytic activity">
    <reaction evidence="10">
        <text>an acyl phosphate + sn-glycerol 3-phosphate = a 1-acyl-sn-glycero-3-phosphate + phosphate</text>
        <dbReference type="Rhea" id="RHEA:34075"/>
        <dbReference type="ChEBI" id="CHEBI:43474"/>
        <dbReference type="ChEBI" id="CHEBI:57597"/>
        <dbReference type="ChEBI" id="CHEBI:57970"/>
        <dbReference type="ChEBI" id="CHEBI:59918"/>
        <dbReference type="EC" id="2.3.1.275"/>
    </reaction>
</comment>
<keyword evidence="4 10" id="KW-0812">Transmembrane</keyword>
<comment type="pathway">
    <text evidence="10">Lipid metabolism; phospholipid metabolism.</text>
</comment>
<dbReference type="UniPathway" id="UPA00085"/>
<evidence type="ECO:0000256" key="10">
    <source>
        <dbReference type="HAMAP-Rule" id="MF_01043"/>
    </source>
</evidence>
<organism evidence="11 12">
    <name type="scientific">Nitratireductor indicus C115</name>
    <dbReference type="NCBI Taxonomy" id="1231190"/>
    <lineage>
        <taxon>Bacteria</taxon>
        <taxon>Pseudomonadati</taxon>
        <taxon>Pseudomonadota</taxon>
        <taxon>Alphaproteobacteria</taxon>
        <taxon>Hyphomicrobiales</taxon>
        <taxon>Phyllobacteriaceae</taxon>
        <taxon>Nitratireductor</taxon>
    </lineage>
</organism>
<dbReference type="PANTHER" id="PTHR30309">
    <property type="entry name" value="INNER MEMBRANE PROTEIN YGIH"/>
    <property type="match status" value="1"/>
</dbReference>
<dbReference type="PANTHER" id="PTHR30309:SF0">
    <property type="entry name" value="GLYCEROL-3-PHOSPHATE ACYLTRANSFERASE-RELATED"/>
    <property type="match status" value="1"/>
</dbReference>
<evidence type="ECO:0000256" key="6">
    <source>
        <dbReference type="ARBA" id="ARBA00023098"/>
    </source>
</evidence>
<dbReference type="RefSeq" id="WP_009756040.1">
    <property type="nucleotide sequence ID" value="NZ_AMSI01000002.1"/>
</dbReference>
<protein>
    <recommendedName>
        <fullName evidence="10">Glycerol-3-phosphate acyltransferase</fullName>
    </recommendedName>
    <alternativeName>
        <fullName evidence="10">Acyl-PO4 G3P acyltransferase</fullName>
    </alternativeName>
    <alternativeName>
        <fullName evidence="10">Acyl-phosphate--glycerol-3-phosphate acyltransferase</fullName>
    </alternativeName>
    <alternativeName>
        <fullName evidence="10">G3P acyltransferase</fullName>
        <shortName evidence="10">GPAT</shortName>
        <ecNumber evidence="10">2.3.1.275</ecNumber>
    </alternativeName>
    <alternativeName>
        <fullName evidence="10">Lysophosphatidic acid synthase</fullName>
        <shortName evidence="10">LPA synthase</shortName>
    </alternativeName>
</protein>
<dbReference type="InterPro" id="IPR003811">
    <property type="entry name" value="G3P_acylTferase_PlsY"/>
</dbReference>
<dbReference type="EC" id="2.3.1.275" evidence="10"/>
<feature type="transmembrane region" description="Helical" evidence="10">
    <location>
        <begin position="116"/>
        <end position="143"/>
    </location>
</feature>
<evidence type="ECO:0000256" key="7">
    <source>
        <dbReference type="ARBA" id="ARBA00023136"/>
    </source>
</evidence>
<keyword evidence="9 10" id="KW-1208">Phospholipid metabolism</keyword>
<dbReference type="GO" id="GO:0043772">
    <property type="term" value="F:acyl-phosphate glycerol-3-phosphate acyltransferase activity"/>
    <property type="evidence" value="ECO:0007669"/>
    <property type="project" value="UniProtKB-UniRule"/>
</dbReference>
<keyword evidence="7 10" id="KW-0472">Membrane</keyword>
<comment type="similarity">
    <text evidence="10">Belongs to the PlsY family.</text>
</comment>
<evidence type="ECO:0000256" key="9">
    <source>
        <dbReference type="ARBA" id="ARBA00023264"/>
    </source>
</evidence>
<comment type="subunit">
    <text evidence="10">Probably interacts with PlsX.</text>
</comment>
<dbReference type="AlphaFoldDB" id="K2NX95"/>
<dbReference type="STRING" id="721133.SAMN05216176_101553"/>
<keyword evidence="12" id="KW-1185">Reference proteome</keyword>
<dbReference type="EMBL" id="AMSI01000002">
    <property type="protein sequence ID" value="EKF43905.1"/>
    <property type="molecule type" value="Genomic_DNA"/>
</dbReference>
<evidence type="ECO:0000256" key="3">
    <source>
        <dbReference type="ARBA" id="ARBA00022679"/>
    </source>
</evidence>
<dbReference type="HAMAP" id="MF_01043">
    <property type="entry name" value="PlsY"/>
    <property type="match status" value="1"/>
</dbReference>
<keyword evidence="11" id="KW-0012">Acyltransferase</keyword>
<feature type="transmembrane region" description="Helical" evidence="10">
    <location>
        <begin position="91"/>
        <end position="109"/>
    </location>
</feature>
<keyword evidence="5 10" id="KW-1133">Transmembrane helix</keyword>
<dbReference type="eggNOG" id="COG0344">
    <property type="taxonomic scope" value="Bacteria"/>
</dbReference>
<dbReference type="NCBIfam" id="TIGR00023">
    <property type="entry name" value="glycerol-3-phosphate 1-O-acyltransferase PlsY"/>
    <property type="match status" value="1"/>
</dbReference>
<keyword evidence="6 10" id="KW-0443">Lipid metabolism</keyword>
<comment type="function">
    <text evidence="10">Catalyzes the transfer of an acyl group from acyl-phosphate (acyl-PO(4)) to glycerol-3-phosphate (G3P) to form lysophosphatidic acid (LPA). This enzyme utilizes acyl-phosphate as fatty acyl donor, but not acyl-CoA or acyl-ACP.</text>
</comment>
<keyword evidence="1 10" id="KW-1003">Cell membrane</keyword>